<dbReference type="CDD" id="cd17257">
    <property type="entry name" value="RMtype1_S_EcoBI-TRD1-CR1_like"/>
    <property type="match status" value="1"/>
</dbReference>
<dbReference type="PANTHER" id="PTHR30408">
    <property type="entry name" value="TYPE-1 RESTRICTION ENZYME ECOKI SPECIFICITY PROTEIN"/>
    <property type="match status" value="1"/>
</dbReference>
<dbReference type="EMBL" id="CAAHFG010000002">
    <property type="protein sequence ID" value="VGO15033.1"/>
    <property type="molecule type" value="Genomic_DNA"/>
</dbReference>
<dbReference type="AlphaFoldDB" id="A0A6C2U576"/>
<dbReference type="InterPro" id="IPR044946">
    <property type="entry name" value="Restrct_endonuc_typeI_TRD_sf"/>
</dbReference>
<comment type="similarity">
    <text evidence="1">Belongs to the type-I restriction system S methylase family.</text>
</comment>
<dbReference type="CDD" id="cd17517">
    <property type="entry name" value="RMtype1_S_EcoKI_StySPI-TRD2-CR2_like"/>
    <property type="match status" value="1"/>
</dbReference>
<protein>
    <submittedName>
        <fullName evidence="5">Type-1 restriction enzyme EcoKI specificity protein</fullName>
    </submittedName>
</protein>
<feature type="domain" description="Type I restriction modification DNA specificity" evidence="4">
    <location>
        <begin position="244"/>
        <end position="368"/>
    </location>
</feature>
<dbReference type="RefSeq" id="WP_136080642.1">
    <property type="nucleotide sequence ID" value="NZ_CAAHFG010000002.1"/>
</dbReference>
<dbReference type="Pfam" id="PF01420">
    <property type="entry name" value="Methylase_S"/>
    <property type="match status" value="2"/>
</dbReference>
<evidence type="ECO:0000256" key="1">
    <source>
        <dbReference type="ARBA" id="ARBA00010923"/>
    </source>
</evidence>
<keyword evidence="3" id="KW-0238">DNA-binding</keyword>
<dbReference type="InterPro" id="IPR000055">
    <property type="entry name" value="Restrct_endonuc_typeI_TRD"/>
</dbReference>
<evidence type="ECO:0000256" key="3">
    <source>
        <dbReference type="ARBA" id="ARBA00023125"/>
    </source>
</evidence>
<keyword evidence="2" id="KW-0680">Restriction system</keyword>
<gene>
    <name evidence="5" type="primary">hsdS_3</name>
    <name evidence="5" type="ORF">PDESU_03613</name>
</gene>
<reference evidence="5 6" key="1">
    <citation type="submission" date="2019-04" db="EMBL/GenBank/DDBJ databases">
        <authorList>
            <person name="Van Vliet M D."/>
        </authorList>
    </citation>
    <scope>NUCLEOTIDE SEQUENCE [LARGE SCALE GENOMIC DNA]</scope>
    <source>
        <strain evidence="5 6">F1</strain>
    </source>
</reference>
<name>A0A6C2U576_PONDE</name>
<dbReference type="PANTHER" id="PTHR30408:SF12">
    <property type="entry name" value="TYPE I RESTRICTION ENZYME MJAVIII SPECIFICITY SUBUNIT"/>
    <property type="match status" value="1"/>
</dbReference>
<dbReference type="SUPFAM" id="SSF116734">
    <property type="entry name" value="DNA methylase specificity domain"/>
    <property type="match status" value="2"/>
</dbReference>
<evidence type="ECO:0000256" key="2">
    <source>
        <dbReference type="ARBA" id="ARBA00022747"/>
    </source>
</evidence>
<organism evidence="5 6">
    <name type="scientific">Pontiella desulfatans</name>
    <dbReference type="NCBI Taxonomy" id="2750659"/>
    <lineage>
        <taxon>Bacteria</taxon>
        <taxon>Pseudomonadati</taxon>
        <taxon>Kiritimatiellota</taxon>
        <taxon>Kiritimatiellia</taxon>
        <taxon>Kiritimatiellales</taxon>
        <taxon>Pontiellaceae</taxon>
        <taxon>Pontiella</taxon>
    </lineage>
</organism>
<feature type="domain" description="Type I restriction modification DNA specificity" evidence="4">
    <location>
        <begin position="7"/>
        <end position="164"/>
    </location>
</feature>
<keyword evidence="6" id="KW-1185">Reference proteome</keyword>
<evidence type="ECO:0000313" key="6">
    <source>
        <dbReference type="Proteomes" id="UP000366872"/>
    </source>
</evidence>
<proteinExistence type="inferred from homology"/>
<dbReference type="GO" id="GO:0009307">
    <property type="term" value="P:DNA restriction-modification system"/>
    <property type="evidence" value="ECO:0007669"/>
    <property type="project" value="UniProtKB-KW"/>
</dbReference>
<accession>A0A6C2U576</accession>
<sequence>MSGTAKASVGECTEILSGFAFNSKQFGDGGDLPIIRIRDIVRGYSETFYNGDFDPKFTIYDGDILIGMDGEFNRAKWKGGEALLNQRVCRISSNTDQLDSSYLFHFLPPALKKIEDETPFVTVKHLSVKKIRDIEIPLPSLEEQRRIAGILDKAEALRAKRRAALNLLASLSQSIFLEMFGDPVANPMEWPVKNSGSLFAVPPRIGTTIPARGTGVLVVRVGEVGSSQIAFGKCGRVEIPDKDFEKFKLEEGDVIIARAIGSKNQLGKASLFLGHGEPVVIDSHVMRMRPDKTECDPVWFYSFLSSDRGKLILQKAGGATAVQFNINAKQAASLKIPVPPLKLQQQFADRILSLEKLKAAHRKSLAELDALFASLQDRAFKGELGNIES</sequence>
<dbReference type="Gene3D" id="3.90.220.20">
    <property type="entry name" value="DNA methylase specificity domains"/>
    <property type="match status" value="2"/>
</dbReference>
<evidence type="ECO:0000259" key="4">
    <source>
        <dbReference type="Pfam" id="PF01420"/>
    </source>
</evidence>
<dbReference type="GO" id="GO:0003677">
    <property type="term" value="F:DNA binding"/>
    <property type="evidence" value="ECO:0007669"/>
    <property type="project" value="UniProtKB-KW"/>
</dbReference>
<dbReference type="Proteomes" id="UP000366872">
    <property type="component" value="Unassembled WGS sequence"/>
</dbReference>
<dbReference type="InterPro" id="IPR052021">
    <property type="entry name" value="Type-I_RS_S_subunit"/>
</dbReference>
<evidence type="ECO:0000313" key="5">
    <source>
        <dbReference type="EMBL" id="VGO15033.1"/>
    </source>
</evidence>